<comment type="caution">
    <text evidence="1">The sequence shown here is derived from an EMBL/GenBank/DDBJ whole genome shotgun (WGS) entry which is preliminary data.</text>
</comment>
<dbReference type="AlphaFoldDB" id="A0A8H4A1K8"/>
<evidence type="ECO:0000313" key="1">
    <source>
        <dbReference type="EMBL" id="KAF0396576.1"/>
    </source>
</evidence>
<reference evidence="1 2" key="1">
    <citation type="journal article" date="2019" name="Environ. Microbiol.">
        <title>At the nexus of three kingdoms: the genome of the mycorrhizal fungus Gigaspora margarita provides insights into plant, endobacterial and fungal interactions.</title>
        <authorList>
            <person name="Venice F."/>
            <person name="Ghignone S."/>
            <person name="Salvioli di Fossalunga A."/>
            <person name="Amselem J."/>
            <person name="Novero M."/>
            <person name="Xianan X."/>
            <person name="Sedzielewska Toro K."/>
            <person name="Morin E."/>
            <person name="Lipzen A."/>
            <person name="Grigoriev I.V."/>
            <person name="Henrissat B."/>
            <person name="Martin F.M."/>
            <person name="Bonfante P."/>
        </authorList>
    </citation>
    <scope>NUCLEOTIDE SEQUENCE [LARGE SCALE GENOMIC DNA]</scope>
    <source>
        <strain evidence="1 2">BEG34</strain>
    </source>
</reference>
<protein>
    <submittedName>
        <fullName evidence="1">Uncharacterized protein</fullName>
    </submittedName>
</protein>
<evidence type="ECO:0000313" key="2">
    <source>
        <dbReference type="Proteomes" id="UP000439903"/>
    </source>
</evidence>
<accession>A0A8H4A1K8</accession>
<dbReference type="EMBL" id="WTPW01002114">
    <property type="protein sequence ID" value="KAF0396576.1"/>
    <property type="molecule type" value="Genomic_DNA"/>
</dbReference>
<sequence length="100" mass="11402">MIELYLESAKGSNYWSHLKSAENIWLYLKSAGDSNSCGQNNLRLYLNSAKNKDSARQNNMDCGLLNNSTRLHIVPEFASFLQPKFYILYSGKLSIDDNFT</sequence>
<keyword evidence="2" id="KW-1185">Reference proteome</keyword>
<name>A0A8H4A1K8_GIGMA</name>
<organism evidence="1 2">
    <name type="scientific">Gigaspora margarita</name>
    <dbReference type="NCBI Taxonomy" id="4874"/>
    <lineage>
        <taxon>Eukaryota</taxon>
        <taxon>Fungi</taxon>
        <taxon>Fungi incertae sedis</taxon>
        <taxon>Mucoromycota</taxon>
        <taxon>Glomeromycotina</taxon>
        <taxon>Glomeromycetes</taxon>
        <taxon>Diversisporales</taxon>
        <taxon>Gigasporaceae</taxon>
        <taxon>Gigaspora</taxon>
    </lineage>
</organism>
<proteinExistence type="predicted"/>
<dbReference type="Proteomes" id="UP000439903">
    <property type="component" value="Unassembled WGS sequence"/>
</dbReference>
<gene>
    <name evidence="1" type="ORF">F8M41_010062</name>
</gene>